<comment type="caution">
    <text evidence="2">The sequence shown here is derived from an EMBL/GenBank/DDBJ whole genome shotgun (WGS) entry which is preliminary data.</text>
</comment>
<proteinExistence type="predicted"/>
<reference evidence="2 3" key="1">
    <citation type="submission" date="2024-01" db="EMBL/GenBank/DDBJ databases">
        <authorList>
            <person name="Waweru B."/>
        </authorList>
    </citation>
    <scope>NUCLEOTIDE SEQUENCE [LARGE SCALE GENOMIC DNA]</scope>
</reference>
<organism evidence="2 3">
    <name type="scientific">Dovyalis caffra</name>
    <dbReference type="NCBI Taxonomy" id="77055"/>
    <lineage>
        <taxon>Eukaryota</taxon>
        <taxon>Viridiplantae</taxon>
        <taxon>Streptophyta</taxon>
        <taxon>Embryophyta</taxon>
        <taxon>Tracheophyta</taxon>
        <taxon>Spermatophyta</taxon>
        <taxon>Magnoliopsida</taxon>
        <taxon>eudicotyledons</taxon>
        <taxon>Gunneridae</taxon>
        <taxon>Pentapetalae</taxon>
        <taxon>rosids</taxon>
        <taxon>fabids</taxon>
        <taxon>Malpighiales</taxon>
        <taxon>Salicaceae</taxon>
        <taxon>Flacourtieae</taxon>
        <taxon>Dovyalis</taxon>
    </lineage>
</organism>
<evidence type="ECO:0000256" key="1">
    <source>
        <dbReference type="SAM" id="SignalP"/>
    </source>
</evidence>
<feature type="chain" id="PRO_5043875206" evidence="1">
    <location>
        <begin position="20"/>
        <end position="75"/>
    </location>
</feature>
<sequence>MRLLHALFAFLSLEKNSSSKHIWPAVEAKKTLRAAIGLVNEELPDDDDASEIFSIERDFVCVRNFLYEIMEEMRT</sequence>
<accession>A0AAV1QRX5</accession>
<keyword evidence="1" id="KW-0732">Signal</keyword>
<dbReference type="AlphaFoldDB" id="A0AAV1QRX5"/>
<evidence type="ECO:0000313" key="2">
    <source>
        <dbReference type="EMBL" id="CAK7323095.1"/>
    </source>
</evidence>
<evidence type="ECO:0000313" key="3">
    <source>
        <dbReference type="Proteomes" id="UP001314170"/>
    </source>
</evidence>
<protein>
    <submittedName>
        <fullName evidence="2">Uncharacterized protein</fullName>
    </submittedName>
</protein>
<dbReference type="EMBL" id="CAWUPB010000059">
    <property type="protein sequence ID" value="CAK7323095.1"/>
    <property type="molecule type" value="Genomic_DNA"/>
</dbReference>
<feature type="signal peptide" evidence="1">
    <location>
        <begin position="1"/>
        <end position="19"/>
    </location>
</feature>
<name>A0AAV1QRX5_9ROSI</name>
<keyword evidence="3" id="KW-1185">Reference proteome</keyword>
<gene>
    <name evidence="2" type="ORF">DCAF_LOCUS711</name>
</gene>
<dbReference type="Proteomes" id="UP001314170">
    <property type="component" value="Unassembled WGS sequence"/>
</dbReference>